<dbReference type="SUPFAM" id="SSF69593">
    <property type="entry name" value="Glycerol-3-phosphate (1)-acyltransferase"/>
    <property type="match status" value="1"/>
</dbReference>
<keyword evidence="1 5" id="KW-0808">Transferase</keyword>
<keyword evidence="2 5" id="KW-0012">Acyltransferase</keyword>
<dbReference type="OrthoDB" id="9806008at2"/>
<organism evidence="5 6">
    <name type="scientific">Brevibacterium jeotgali</name>
    <dbReference type="NCBI Taxonomy" id="1262550"/>
    <lineage>
        <taxon>Bacteria</taxon>
        <taxon>Bacillati</taxon>
        <taxon>Actinomycetota</taxon>
        <taxon>Actinomycetes</taxon>
        <taxon>Micrococcales</taxon>
        <taxon>Brevibacteriaceae</taxon>
        <taxon>Brevibacterium</taxon>
    </lineage>
</organism>
<dbReference type="RefSeq" id="WP_101587996.1">
    <property type="nucleotide sequence ID" value="NZ_FXZM01000003.1"/>
</dbReference>
<dbReference type="EMBL" id="FXZM01000003">
    <property type="protein sequence ID" value="SMY11245.1"/>
    <property type="molecule type" value="Genomic_DNA"/>
</dbReference>
<sequence>MTDEAPEGSVPSSEVRYPEFDAASLKRNLFWARPTAESIRFTLRFVTRLSVTGGDKIGHGPVILAPFHASALDPLVVAMAVWREGVLPHFLAKSSLFGGFMGRALVRMGQIPVLRASTKAGDSLVHAKRALAAGQTVVIYPQGTLTKDPQLWPQQAKTGVSRLAIETGAPVIPIAHWGLERVMPVGAKKLTPRPFTAVRVHFGDPLLPPVGGPGHTSSALARGFADRVTAGIAEDVAALRGVALPQRFQDTIDSWDADHRADTGEHTGTDPGSAGDEEAR</sequence>
<gene>
    <name evidence="5" type="ORF">BJEO58_00830</name>
</gene>
<evidence type="ECO:0000259" key="4">
    <source>
        <dbReference type="SMART" id="SM00563"/>
    </source>
</evidence>
<dbReference type="GO" id="GO:0005886">
    <property type="term" value="C:plasma membrane"/>
    <property type="evidence" value="ECO:0007669"/>
    <property type="project" value="TreeGrafter"/>
</dbReference>
<dbReference type="GO" id="GO:0003841">
    <property type="term" value="F:1-acylglycerol-3-phosphate O-acyltransferase activity"/>
    <property type="evidence" value="ECO:0007669"/>
    <property type="project" value="TreeGrafter"/>
</dbReference>
<accession>A0A2H1L3F6</accession>
<evidence type="ECO:0000256" key="1">
    <source>
        <dbReference type="ARBA" id="ARBA00022679"/>
    </source>
</evidence>
<dbReference type="PANTHER" id="PTHR10434:SF55">
    <property type="entry name" value="POSSIBLE ACYLTRANSFERASE"/>
    <property type="match status" value="1"/>
</dbReference>
<protein>
    <submittedName>
        <fullName evidence="5">1-acyl-sn-glycerol-3-phosphate acyltransferases</fullName>
    </submittedName>
</protein>
<dbReference type="Proteomes" id="UP000234462">
    <property type="component" value="Unassembled WGS sequence"/>
</dbReference>
<dbReference type="GO" id="GO:0006654">
    <property type="term" value="P:phosphatidic acid biosynthetic process"/>
    <property type="evidence" value="ECO:0007669"/>
    <property type="project" value="TreeGrafter"/>
</dbReference>
<dbReference type="SMART" id="SM00563">
    <property type="entry name" value="PlsC"/>
    <property type="match status" value="1"/>
</dbReference>
<dbReference type="InterPro" id="IPR002123">
    <property type="entry name" value="Plipid/glycerol_acylTrfase"/>
</dbReference>
<dbReference type="Pfam" id="PF01553">
    <property type="entry name" value="Acyltransferase"/>
    <property type="match status" value="1"/>
</dbReference>
<dbReference type="AlphaFoldDB" id="A0A2H1L3F6"/>
<reference evidence="6" key="1">
    <citation type="submission" date="2017-03" db="EMBL/GenBank/DDBJ databases">
        <authorList>
            <person name="Monnet C."/>
        </authorList>
    </citation>
    <scope>NUCLEOTIDE SEQUENCE [LARGE SCALE GENOMIC DNA]</scope>
    <source>
        <strain evidence="6">SJ5-8</strain>
    </source>
</reference>
<evidence type="ECO:0000256" key="2">
    <source>
        <dbReference type="ARBA" id="ARBA00023315"/>
    </source>
</evidence>
<dbReference type="PANTHER" id="PTHR10434">
    <property type="entry name" value="1-ACYL-SN-GLYCEROL-3-PHOSPHATE ACYLTRANSFERASE"/>
    <property type="match status" value="1"/>
</dbReference>
<keyword evidence="6" id="KW-1185">Reference proteome</keyword>
<proteinExistence type="predicted"/>
<evidence type="ECO:0000313" key="5">
    <source>
        <dbReference type="EMBL" id="SMY11245.1"/>
    </source>
</evidence>
<name>A0A2H1L3F6_9MICO</name>
<evidence type="ECO:0000256" key="3">
    <source>
        <dbReference type="SAM" id="MobiDB-lite"/>
    </source>
</evidence>
<dbReference type="CDD" id="cd07989">
    <property type="entry name" value="LPLAT_AGPAT-like"/>
    <property type="match status" value="1"/>
</dbReference>
<feature type="region of interest" description="Disordered" evidence="3">
    <location>
        <begin position="258"/>
        <end position="280"/>
    </location>
</feature>
<feature type="compositionally biased region" description="Basic and acidic residues" evidence="3">
    <location>
        <begin position="258"/>
        <end position="268"/>
    </location>
</feature>
<evidence type="ECO:0000313" key="6">
    <source>
        <dbReference type="Proteomes" id="UP000234462"/>
    </source>
</evidence>
<feature type="domain" description="Phospholipid/glycerol acyltransferase" evidence="4">
    <location>
        <begin position="62"/>
        <end position="179"/>
    </location>
</feature>